<proteinExistence type="predicted"/>
<gene>
    <name evidence="1" type="ORF">UFOVP54_142</name>
</gene>
<accession>A0A6J5KZS1</accession>
<name>A0A6J5KZS1_9CAUD</name>
<evidence type="ECO:0000313" key="1">
    <source>
        <dbReference type="EMBL" id="CAB4125449.1"/>
    </source>
</evidence>
<reference evidence="1" key="1">
    <citation type="submission" date="2020-04" db="EMBL/GenBank/DDBJ databases">
        <authorList>
            <person name="Chiriac C."/>
            <person name="Salcher M."/>
            <person name="Ghai R."/>
            <person name="Kavagutti S V."/>
        </authorList>
    </citation>
    <scope>NUCLEOTIDE SEQUENCE</scope>
</reference>
<sequence length="70" mass="7813">MAQFCFFSKNSPTQEPVGVIHATSREEAVKFFSLSKQLSTNDFLTIFEVKSYTYGAQEGIAESTKQLLKG</sequence>
<protein>
    <submittedName>
        <fullName evidence="1">Uncharacterized protein</fullName>
    </submittedName>
</protein>
<dbReference type="EMBL" id="LR796188">
    <property type="protein sequence ID" value="CAB4125449.1"/>
    <property type="molecule type" value="Genomic_DNA"/>
</dbReference>
<organism evidence="1">
    <name type="scientific">uncultured Caudovirales phage</name>
    <dbReference type="NCBI Taxonomy" id="2100421"/>
    <lineage>
        <taxon>Viruses</taxon>
        <taxon>Duplodnaviria</taxon>
        <taxon>Heunggongvirae</taxon>
        <taxon>Uroviricota</taxon>
        <taxon>Caudoviricetes</taxon>
        <taxon>Peduoviridae</taxon>
        <taxon>Maltschvirus</taxon>
        <taxon>Maltschvirus maltsch</taxon>
    </lineage>
</organism>